<evidence type="ECO:0000313" key="9">
    <source>
        <dbReference type="EMBL" id="AGN11264.1"/>
    </source>
</evidence>
<reference evidence="9 10" key="1">
    <citation type="journal article" date="2013" name="Genome Announc.">
        <title>Complete genome sequence of Simiduia agarivorans SA1(T), a marine bacterium able to degrade a variety of polysaccharides.</title>
        <authorList>
            <person name="Lin S.Y."/>
            <person name="Shieh W.Y."/>
            <person name="Chen J.S."/>
            <person name="Tang S.L."/>
        </authorList>
    </citation>
    <scope>NUCLEOTIDE SEQUENCE [LARGE SCALE GENOMIC DNA]</scope>
    <source>
        <strain evidence="10">DSM 21679 / JCM 13881 / BCRC 17597 / SA1</strain>
    </source>
</reference>
<dbReference type="EMBL" id="CP003746">
    <property type="protein sequence ID" value="AGN11264.1"/>
    <property type="molecule type" value="Genomic_DNA"/>
</dbReference>
<dbReference type="Gene3D" id="3.40.605.10">
    <property type="entry name" value="Aldehyde Dehydrogenase, Chain A, domain 1"/>
    <property type="match status" value="1"/>
</dbReference>
<evidence type="ECO:0000256" key="3">
    <source>
        <dbReference type="ARBA" id="ARBA00023027"/>
    </source>
</evidence>
<dbReference type="Pfam" id="PF00171">
    <property type="entry name" value="Aldedh"/>
    <property type="match status" value="1"/>
</dbReference>
<dbReference type="InterPro" id="IPR012394">
    <property type="entry name" value="Aldehyde_DH_NAD(P)"/>
</dbReference>
<dbReference type="PANTHER" id="PTHR43570">
    <property type="entry name" value="ALDEHYDE DEHYDROGENASE"/>
    <property type="match status" value="1"/>
</dbReference>
<sequence>MNTAANAILDQEISSQALADLLAAQRASYAQNPMPSAAERRANLARLRAMALDNQDALMEAMNADFSARSRHEMLLAEFLSVSELTKYLSKRLAKWMKPEKRHLALHMQPGKARVYYQPLGVVGIMVPFNYPLFLALGPLATALAAGNHAMIKMPEATPKTSALLAELIAQTFSPAHVTVINGGPAVAANFSALPFDHLLFTGAGSIGKHVMRAAAENLTPVTLELGGKSPVIVADDFPIEEAARRLCFSKTMNCGQTCVAPDYIFVPRAKMDTFRAAYKKAFSTFYPTVNNNPDLTGVISERHAQRLQGWVEAAKAQGALVEPVTDEVVNDGSRRTVPLLVTNVNRDMTLMQEEIFGPVLPLIPYDSLQEAIDYINGGDRPLALYYFGFDKQQQQQVLDRTHSGGVVFNETMFHVAVDDLPFGGVGPSGMGHYHGKEGFLTFSKPKAVLYKPKFNGMQMLYPPYGGLVNKILKFLVG</sequence>
<dbReference type="STRING" id="1117647.M5M_00877"/>
<dbReference type="Proteomes" id="UP000000466">
    <property type="component" value="Chromosome"/>
</dbReference>
<evidence type="ECO:0000256" key="4">
    <source>
        <dbReference type="PIRNR" id="PIRNR036492"/>
    </source>
</evidence>
<evidence type="ECO:0000256" key="5">
    <source>
        <dbReference type="PIRSR" id="PIRSR036492-1"/>
    </source>
</evidence>
<dbReference type="OrthoDB" id="9812625at2"/>
<dbReference type="AlphaFoldDB" id="R9S5J4"/>
<dbReference type="InterPro" id="IPR015590">
    <property type="entry name" value="Aldehyde_DH_dom"/>
</dbReference>
<dbReference type="GO" id="GO:0004029">
    <property type="term" value="F:aldehyde dehydrogenase (NAD+) activity"/>
    <property type="evidence" value="ECO:0007669"/>
    <property type="project" value="TreeGrafter"/>
</dbReference>
<dbReference type="GO" id="GO:0005737">
    <property type="term" value="C:cytoplasm"/>
    <property type="evidence" value="ECO:0007669"/>
    <property type="project" value="TreeGrafter"/>
</dbReference>
<dbReference type="InterPro" id="IPR016163">
    <property type="entry name" value="Ald_DH_C"/>
</dbReference>
<feature type="domain" description="Aldehyde dehydrogenase" evidence="8">
    <location>
        <begin position="25"/>
        <end position="449"/>
    </location>
</feature>
<dbReference type="PIRSF" id="PIRSF036492">
    <property type="entry name" value="ALDH"/>
    <property type="match status" value="1"/>
</dbReference>
<accession>R9S5J4</accession>
<dbReference type="PANTHER" id="PTHR43570:SF20">
    <property type="entry name" value="ALDEHYDE DEHYDROGENASE ALDX-RELATED"/>
    <property type="match status" value="1"/>
</dbReference>
<dbReference type="GO" id="GO:0006081">
    <property type="term" value="P:aldehyde metabolic process"/>
    <property type="evidence" value="ECO:0007669"/>
    <property type="project" value="InterPro"/>
</dbReference>
<dbReference type="PROSITE" id="PS00687">
    <property type="entry name" value="ALDEHYDE_DEHYDR_GLU"/>
    <property type="match status" value="1"/>
</dbReference>
<dbReference type="InterPro" id="IPR016161">
    <property type="entry name" value="Ald_DH/histidinol_DH"/>
</dbReference>
<comment type="similarity">
    <text evidence="1 4 7">Belongs to the aldehyde dehydrogenase family.</text>
</comment>
<name>R9S5J4_SIMAS</name>
<evidence type="ECO:0000313" key="10">
    <source>
        <dbReference type="Proteomes" id="UP000000466"/>
    </source>
</evidence>
<dbReference type="InterPro" id="IPR016162">
    <property type="entry name" value="Ald_DH_N"/>
</dbReference>
<gene>
    <name evidence="9" type="ordered locus">M5M_00877</name>
</gene>
<evidence type="ECO:0000256" key="7">
    <source>
        <dbReference type="RuleBase" id="RU003345"/>
    </source>
</evidence>
<evidence type="ECO:0000256" key="2">
    <source>
        <dbReference type="ARBA" id="ARBA00023002"/>
    </source>
</evidence>
<dbReference type="InterPro" id="IPR029510">
    <property type="entry name" value="Ald_DH_CS_GLU"/>
</dbReference>
<proteinExistence type="inferred from homology"/>
<dbReference type="Gene3D" id="3.40.309.10">
    <property type="entry name" value="Aldehyde Dehydrogenase, Chain A, domain 2"/>
    <property type="match status" value="1"/>
</dbReference>
<dbReference type="RefSeq" id="WP_016389136.1">
    <property type="nucleotide sequence ID" value="NC_018868.3"/>
</dbReference>
<feature type="active site" evidence="5 6">
    <location>
        <position position="225"/>
    </location>
</feature>
<keyword evidence="2 4" id="KW-0560">Oxidoreductase</keyword>
<dbReference type="eggNOG" id="COG1012">
    <property type="taxonomic scope" value="Bacteria"/>
</dbReference>
<evidence type="ECO:0000256" key="6">
    <source>
        <dbReference type="PROSITE-ProRule" id="PRU10007"/>
    </source>
</evidence>
<dbReference type="KEGG" id="saga:M5M_00877"/>
<keyword evidence="10" id="KW-1185">Reference proteome</keyword>
<dbReference type="HOGENOM" id="CLU_005391_3_6_6"/>
<protein>
    <recommendedName>
        <fullName evidence="4">Aldehyde dehydrogenase</fullName>
    </recommendedName>
</protein>
<dbReference type="CDD" id="cd07133">
    <property type="entry name" value="ALDH_CALDH_CalB"/>
    <property type="match status" value="1"/>
</dbReference>
<organism evidence="9 10">
    <name type="scientific">Simiduia agarivorans (strain DSM 21679 / JCM 13881 / BCRC 17597 / SA1)</name>
    <dbReference type="NCBI Taxonomy" id="1117647"/>
    <lineage>
        <taxon>Bacteria</taxon>
        <taxon>Pseudomonadati</taxon>
        <taxon>Pseudomonadota</taxon>
        <taxon>Gammaproteobacteria</taxon>
        <taxon>Cellvibrionales</taxon>
        <taxon>Cellvibrionaceae</taxon>
        <taxon>Simiduia</taxon>
    </lineage>
</organism>
<dbReference type="SUPFAM" id="SSF53720">
    <property type="entry name" value="ALDH-like"/>
    <property type="match status" value="1"/>
</dbReference>
<feature type="active site" evidence="5">
    <location>
        <position position="259"/>
    </location>
</feature>
<evidence type="ECO:0000256" key="1">
    <source>
        <dbReference type="ARBA" id="ARBA00009986"/>
    </source>
</evidence>
<keyword evidence="3" id="KW-0520">NAD</keyword>
<evidence type="ECO:0000259" key="8">
    <source>
        <dbReference type="Pfam" id="PF00171"/>
    </source>
</evidence>